<protein>
    <submittedName>
        <fullName evidence="1">Protein phosphatase 2C domain-containing protein</fullName>
        <ecNumber evidence="1">3.1.3.16</ecNumber>
    </submittedName>
</protein>
<gene>
    <name evidence="1" type="ORF">TGP89_237500B</name>
</gene>
<dbReference type="EC" id="3.1.3.16" evidence="1"/>
<keyword evidence="1" id="KW-0378">Hydrolase</keyword>
<dbReference type="AlphaFoldDB" id="A0A086KC18"/>
<feature type="non-terminal residue" evidence="1">
    <location>
        <position position="86"/>
    </location>
</feature>
<evidence type="ECO:0000313" key="2">
    <source>
        <dbReference type="Proteomes" id="UP000028828"/>
    </source>
</evidence>
<dbReference type="EMBL" id="AEYI02001069">
    <property type="protein sequence ID" value="KFG41936.1"/>
    <property type="molecule type" value="Genomic_DNA"/>
</dbReference>
<organism evidence="1 2">
    <name type="scientific">Toxoplasma gondii p89</name>
    <dbReference type="NCBI Taxonomy" id="943119"/>
    <lineage>
        <taxon>Eukaryota</taxon>
        <taxon>Sar</taxon>
        <taxon>Alveolata</taxon>
        <taxon>Apicomplexa</taxon>
        <taxon>Conoidasida</taxon>
        <taxon>Coccidia</taxon>
        <taxon>Eucoccidiorida</taxon>
        <taxon>Eimeriorina</taxon>
        <taxon>Sarcocystidae</taxon>
        <taxon>Toxoplasma</taxon>
    </lineage>
</organism>
<evidence type="ECO:0000313" key="1">
    <source>
        <dbReference type="EMBL" id="KFG41936.1"/>
    </source>
</evidence>
<reference evidence="1 2" key="1">
    <citation type="submission" date="2014-03" db="EMBL/GenBank/DDBJ databases">
        <authorList>
            <person name="Sibley D."/>
            <person name="Venepally P."/>
            <person name="Karamycheva S."/>
            <person name="Hadjithomas M."/>
            <person name="Khan A."/>
            <person name="Brunk B."/>
            <person name="Roos D."/>
            <person name="Caler E."/>
            <person name="Lorenzi H."/>
        </authorList>
    </citation>
    <scope>NUCLEOTIDE SEQUENCE [LARGE SCALE GENOMIC DNA]</scope>
    <source>
        <strain evidence="2">p89</strain>
    </source>
</reference>
<dbReference type="GO" id="GO:0004722">
    <property type="term" value="F:protein serine/threonine phosphatase activity"/>
    <property type="evidence" value="ECO:0007669"/>
    <property type="project" value="UniProtKB-EC"/>
</dbReference>
<accession>A0A086KC18</accession>
<feature type="non-terminal residue" evidence="1">
    <location>
        <position position="1"/>
    </location>
</feature>
<name>A0A086KC18_TOXGO</name>
<sequence length="86" mass="9196">GLWSSLSRNGLALVTCFSECMQPTSETAGPFSCDAMDRSSHSLQTTNRTIRTNARGLNLQAVTLKKWGTAFGALMDLSPSLELSGT</sequence>
<comment type="caution">
    <text evidence="1">The sequence shown here is derived from an EMBL/GenBank/DDBJ whole genome shotgun (WGS) entry which is preliminary data.</text>
</comment>
<dbReference type="VEuPathDB" id="ToxoDB:TGP89_237500B"/>
<proteinExistence type="predicted"/>
<dbReference type="Proteomes" id="UP000028828">
    <property type="component" value="Unassembled WGS sequence"/>
</dbReference>